<evidence type="ECO:0000256" key="13">
    <source>
        <dbReference type="SAM" id="Coils"/>
    </source>
</evidence>
<dbReference type="InterPro" id="IPR031846">
    <property type="entry name" value="Hvcn1"/>
</dbReference>
<evidence type="ECO:0000256" key="5">
    <source>
        <dbReference type="ARBA" id="ARBA00022692"/>
    </source>
</evidence>
<dbReference type="KEGG" id="goe:100897180"/>
<evidence type="ECO:0000256" key="11">
    <source>
        <dbReference type="ARBA" id="ARBA00023303"/>
    </source>
</evidence>
<evidence type="ECO:0000256" key="14">
    <source>
        <dbReference type="SAM" id="MobiDB-lite"/>
    </source>
</evidence>
<dbReference type="GO" id="GO:0030171">
    <property type="term" value="F:voltage-gated proton channel activity"/>
    <property type="evidence" value="ECO:0007669"/>
    <property type="project" value="InterPro"/>
</dbReference>
<evidence type="ECO:0000256" key="10">
    <source>
        <dbReference type="ARBA" id="ARBA00023136"/>
    </source>
</evidence>
<organism evidence="17 18">
    <name type="scientific">Galendromus occidentalis</name>
    <name type="common">western predatory mite</name>
    <dbReference type="NCBI Taxonomy" id="34638"/>
    <lineage>
        <taxon>Eukaryota</taxon>
        <taxon>Metazoa</taxon>
        <taxon>Ecdysozoa</taxon>
        <taxon>Arthropoda</taxon>
        <taxon>Chelicerata</taxon>
        <taxon>Arachnida</taxon>
        <taxon>Acari</taxon>
        <taxon>Parasitiformes</taxon>
        <taxon>Mesostigmata</taxon>
        <taxon>Gamasina</taxon>
        <taxon>Phytoseioidea</taxon>
        <taxon>Phytoseiidae</taxon>
        <taxon>Typhlodrominae</taxon>
        <taxon>Galendromus</taxon>
    </lineage>
</organism>
<evidence type="ECO:0000256" key="4">
    <source>
        <dbReference type="ARBA" id="ARBA00022475"/>
    </source>
</evidence>
<gene>
    <name evidence="18" type="primary">LOC100897180</name>
</gene>
<dbReference type="SUPFAM" id="SSF81324">
    <property type="entry name" value="Voltage-gated potassium channels"/>
    <property type="match status" value="1"/>
</dbReference>
<keyword evidence="11" id="KW-0407">Ion channel</keyword>
<dbReference type="Pfam" id="PF00520">
    <property type="entry name" value="Ion_trans"/>
    <property type="match status" value="1"/>
</dbReference>
<evidence type="ECO:0000256" key="1">
    <source>
        <dbReference type="ARBA" id="ARBA00004651"/>
    </source>
</evidence>
<feature type="region of interest" description="Disordered" evidence="14">
    <location>
        <begin position="1"/>
        <end position="23"/>
    </location>
</feature>
<evidence type="ECO:0000256" key="9">
    <source>
        <dbReference type="ARBA" id="ARBA00023065"/>
    </source>
</evidence>
<evidence type="ECO:0000256" key="15">
    <source>
        <dbReference type="SAM" id="Phobius"/>
    </source>
</evidence>
<dbReference type="InterPro" id="IPR005821">
    <property type="entry name" value="Ion_trans_dom"/>
</dbReference>
<feature type="coiled-coil region" evidence="13">
    <location>
        <begin position="173"/>
        <end position="207"/>
    </location>
</feature>
<dbReference type="GO" id="GO:0034702">
    <property type="term" value="C:monoatomic ion channel complex"/>
    <property type="evidence" value="ECO:0007669"/>
    <property type="project" value="UniProtKB-KW"/>
</dbReference>
<keyword evidence="10 15" id="KW-0472">Membrane</keyword>
<evidence type="ECO:0000256" key="2">
    <source>
        <dbReference type="ARBA" id="ARBA00015897"/>
    </source>
</evidence>
<keyword evidence="9" id="KW-0406">Ion transport</keyword>
<dbReference type="InterPro" id="IPR027359">
    <property type="entry name" value="Volt_channel_dom_sf"/>
</dbReference>
<evidence type="ECO:0000256" key="3">
    <source>
        <dbReference type="ARBA" id="ARBA00022448"/>
    </source>
</evidence>
<dbReference type="GeneID" id="100897180"/>
<dbReference type="Gene3D" id="1.20.120.350">
    <property type="entry name" value="Voltage-gated potassium channels. Chain C"/>
    <property type="match status" value="1"/>
</dbReference>
<comment type="subcellular location">
    <subcellularLocation>
        <location evidence="1">Cell membrane</location>
        <topology evidence="1">Multi-pass membrane protein</topology>
    </subcellularLocation>
</comment>
<proteinExistence type="predicted"/>
<feature type="transmembrane region" description="Helical" evidence="15">
    <location>
        <begin position="92"/>
        <end position="111"/>
    </location>
</feature>
<name>A0AAJ6QN08_9ACAR</name>
<reference evidence="18" key="1">
    <citation type="submission" date="2025-08" db="UniProtKB">
        <authorList>
            <consortium name="RefSeq"/>
        </authorList>
    </citation>
    <scope>IDENTIFICATION</scope>
</reference>
<accession>A0AAJ6QN08</accession>
<evidence type="ECO:0000313" key="17">
    <source>
        <dbReference type="Proteomes" id="UP000694867"/>
    </source>
</evidence>
<evidence type="ECO:0000313" key="18">
    <source>
        <dbReference type="RefSeq" id="XP_003738360.1"/>
    </source>
</evidence>
<keyword evidence="6" id="KW-0851">Voltage-gated channel</keyword>
<feature type="domain" description="Ion transport" evidence="16">
    <location>
        <begin position="41"/>
        <end position="168"/>
    </location>
</feature>
<dbReference type="AlphaFoldDB" id="A0AAJ6QN08"/>
<dbReference type="GO" id="GO:0005886">
    <property type="term" value="C:plasma membrane"/>
    <property type="evidence" value="ECO:0007669"/>
    <property type="project" value="UniProtKB-SubCell"/>
</dbReference>
<evidence type="ECO:0000256" key="8">
    <source>
        <dbReference type="ARBA" id="ARBA00023054"/>
    </source>
</evidence>
<evidence type="ECO:0000259" key="16">
    <source>
        <dbReference type="Pfam" id="PF00520"/>
    </source>
</evidence>
<dbReference type="PANTHER" id="PTHR46480">
    <property type="entry name" value="F20B24.22"/>
    <property type="match status" value="1"/>
</dbReference>
<evidence type="ECO:0000256" key="6">
    <source>
        <dbReference type="ARBA" id="ARBA00022882"/>
    </source>
</evidence>
<keyword evidence="8 13" id="KW-0175">Coiled coil</keyword>
<dbReference type="Proteomes" id="UP000694867">
    <property type="component" value="Unplaced"/>
</dbReference>
<keyword evidence="17" id="KW-1185">Reference proteome</keyword>
<feature type="transmembrane region" description="Helical" evidence="15">
    <location>
        <begin position="42"/>
        <end position="63"/>
    </location>
</feature>
<dbReference type="PANTHER" id="PTHR46480:SF1">
    <property type="entry name" value="VOLTAGE-GATED HYDROGEN CHANNEL 1"/>
    <property type="match status" value="1"/>
</dbReference>
<protein>
    <recommendedName>
        <fullName evidence="2">Voltage-gated hydrogen channel 1</fullName>
    </recommendedName>
    <alternativeName>
        <fullName evidence="12">Hydrogen voltage-gated channel 1</fullName>
    </alternativeName>
</protein>
<keyword evidence="7 15" id="KW-1133">Transmembrane helix</keyword>
<sequence>MSITSVDLTDVSRGPPSEAATDLKKHENGRERLRRLLHSQRFQLIVCVLIILDIIFIIVELLAEMKFLETNILELPEHSLSESQWAHWARRLSITVLFIFLIEIFVKVYAFGCIDFFKHKLEVFDAFIVVTSLIFDLTFHRTESAASIGSGLIITLRLWRVGRLLNGIVLTVKMQAERQLEKEIQLREDLKQKMMTQRDYCNALEQDNKYLRQLLAENRIRAPLPVDPPHLEIPLNF</sequence>
<dbReference type="RefSeq" id="XP_003738360.1">
    <property type="nucleotide sequence ID" value="XM_003738312.2"/>
</dbReference>
<keyword evidence="3" id="KW-0813">Transport</keyword>
<keyword evidence="5 15" id="KW-0812">Transmembrane</keyword>
<keyword evidence="4" id="KW-1003">Cell membrane</keyword>
<evidence type="ECO:0000256" key="12">
    <source>
        <dbReference type="ARBA" id="ARBA00031989"/>
    </source>
</evidence>
<evidence type="ECO:0000256" key="7">
    <source>
        <dbReference type="ARBA" id="ARBA00022989"/>
    </source>
</evidence>